<proteinExistence type="predicted"/>
<dbReference type="AlphaFoldDB" id="A0A255Y9D1"/>
<protein>
    <recommendedName>
        <fullName evidence="3">PEP-CTERM protein-sorting domain-containing protein</fullName>
    </recommendedName>
</protein>
<dbReference type="NCBIfam" id="NF035944">
    <property type="entry name" value="PEPxxWA-CTERM"/>
    <property type="match status" value="1"/>
</dbReference>
<evidence type="ECO:0000313" key="1">
    <source>
        <dbReference type="EMBL" id="OYQ25763.1"/>
    </source>
</evidence>
<accession>A0A255Y9D1</accession>
<comment type="caution">
    <text evidence="1">The sequence shown here is derived from an EMBL/GenBank/DDBJ whole genome shotgun (WGS) entry which is preliminary data.</text>
</comment>
<sequence length="277" mass="28162">MTPYAVVSVGSTASFNQNSGPITGKLLVGQGSTVSSSGGGNGSITGGAYGDNQTQLNNLRGLQTDPTLNLVTASDTLAAYNQALALADFANALAATQTSAGAITGTRTLTNTGAVTITNPNGPATSLSVIDFTSLSNSTLTISGGANDFFVLRTSGNFSTNRTIALTGGVTADRILWVMNGTSGNIFQTSGGNNLIGTFLATKGGNFQFSAIQLTGKLINTAGHIQFVSNSTMTDGGLTVPVDPVPEPAAWTMLIGGFMLVGQMARRQQQAARVRAA</sequence>
<dbReference type="OrthoDB" id="121983at2"/>
<evidence type="ECO:0008006" key="3">
    <source>
        <dbReference type="Google" id="ProtNLM"/>
    </source>
</evidence>
<dbReference type="Proteomes" id="UP000216991">
    <property type="component" value="Unassembled WGS sequence"/>
</dbReference>
<gene>
    <name evidence="1" type="ORF">CHU93_13660</name>
</gene>
<keyword evidence="2" id="KW-1185">Reference proteome</keyword>
<name>A0A255Y9D1_9SPHN</name>
<dbReference type="EMBL" id="NOXT01000121">
    <property type="protein sequence ID" value="OYQ25763.1"/>
    <property type="molecule type" value="Genomic_DNA"/>
</dbReference>
<reference evidence="1 2" key="1">
    <citation type="submission" date="2017-07" db="EMBL/GenBank/DDBJ databases">
        <title>Sandarakinorhabdus cyanobacteriorum sp. nov., a novel bacterium isolated from cyanobacterial aggregates in a eutrophic lake.</title>
        <authorList>
            <person name="Cai H."/>
        </authorList>
    </citation>
    <scope>NUCLEOTIDE SEQUENCE [LARGE SCALE GENOMIC DNA]</scope>
    <source>
        <strain evidence="1 2">TH057</strain>
    </source>
</reference>
<organism evidence="1 2">
    <name type="scientific">Sandarakinorhabdus cyanobacteriorum</name>
    <dbReference type="NCBI Taxonomy" id="1981098"/>
    <lineage>
        <taxon>Bacteria</taxon>
        <taxon>Pseudomonadati</taxon>
        <taxon>Pseudomonadota</taxon>
        <taxon>Alphaproteobacteria</taxon>
        <taxon>Sphingomonadales</taxon>
        <taxon>Sphingosinicellaceae</taxon>
        <taxon>Sandarakinorhabdus</taxon>
    </lineage>
</organism>
<evidence type="ECO:0000313" key="2">
    <source>
        <dbReference type="Proteomes" id="UP000216991"/>
    </source>
</evidence>